<dbReference type="PANTHER" id="PTHR23117">
    <property type="entry name" value="GUANYLATE KINASE-RELATED"/>
    <property type="match status" value="1"/>
</dbReference>
<feature type="binding site" evidence="9">
    <location>
        <begin position="13"/>
        <end position="20"/>
    </location>
    <ligand>
        <name>ATP</name>
        <dbReference type="ChEBI" id="CHEBI:30616"/>
    </ligand>
</feature>
<dbReference type="SMART" id="SM00072">
    <property type="entry name" value="GuKc"/>
    <property type="match status" value="1"/>
</dbReference>
<evidence type="ECO:0000313" key="12">
    <source>
        <dbReference type="Proteomes" id="UP000581189"/>
    </source>
</evidence>
<keyword evidence="9" id="KW-0963">Cytoplasm</keyword>
<dbReference type="PROSITE" id="PS50052">
    <property type="entry name" value="GUANYLATE_KINASE_2"/>
    <property type="match status" value="1"/>
</dbReference>
<keyword evidence="5 9" id="KW-0547">Nucleotide-binding</keyword>
<keyword evidence="7 9" id="KW-0067">ATP-binding</keyword>
<keyword evidence="6 9" id="KW-0418">Kinase</keyword>
<dbReference type="PROSITE" id="PS00856">
    <property type="entry name" value="GUANYLATE_KINASE_1"/>
    <property type="match status" value="1"/>
</dbReference>
<evidence type="ECO:0000256" key="3">
    <source>
        <dbReference type="ARBA" id="ARBA00016296"/>
    </source>
</evidence>
<evidence type="ECO:0000256" key="8">
    <source>
        <dbReference type="ARBA" id="ARBA00030128"/>
    </source>
</evidence>
<dbReference type="CDD" id="cd00071">
    <property type="entry name" value="GMPK"/>
    <property type="match status" value="1"/>
</dbReference>
<evidence type="ECO:0000313" key="11">
    <source>
        <dbReference type="EMBL" id="MBB1518421.1"/>
    </source>
</evidence>
<dbReference type="PANTHER" id="PTHR23117:SF13">
    <property type="entry name" value="GUANYLATE KINASE"/>
    <property type="match status" value="1"/>
</dbReference>
<dbReference type="InterPro" id="IPR008145">
    <property type="entry name" value="GK/Ca_channel_bsu"/>
</dbReference>
<sequence>MTVTTGTLYIISAPSGAGKTSLVKALVDSEAQIRVSVSHTTRAMRPGEVDGVNYHFVSREQFTAMLEHSDFLEHAQVFDNLYGTSQKWVEQTLADGYDLILEIDWQGAQQVRRLMPQAKSIFILPPTQEALRHRLTNRGQDSGEIIERRMHEAVSEMSHYVEYDYILINDDFAHALTDLKAIFRANQLLQHVQQQRHAGLLSELLV</sequence>
<evidence type="ECO:0000256" key="2">
    <source>
        <dbReference type="ARBA" id="ARBA00012961"/>
    </source>
</evidence>
<dbReference type="GO" id="GO:0005829">
    <property type="term" value="C:cytosol"/>
    <property type="evidence" value="ECO:0007669"/>
    <property type="project" value="TreeGrafter"/>
</dbReference>
<protein>
    <recommendedName>
        <fullName evidence="3 9">Guanylate kinase</fullName>
        <ecNumber evidence="2 9">2.7.4.8</ecNumber>
    </recommendedName>
    <alternativeName>
        <fullName evidence="8 9">GMP kinase</fullName>
    </alternativeName>
</protein>
<evidence type="ECO:0000256" key="5">
    <source>
        <dbReference type="ARBA" id="ARBA00022741"/>
    </source>
</evidence>
<evidence type="ECO:0000259" key="10">
    <source>
        <dbReference type="PROSITE" id="PS50052"/>
    </source>
</evidence>
<dbReference type="Gene3D" id="3.30.63.10">
    <property type="entry name" value="Guanylate Kinase phosphate binding domain"/>
    <property type="match status" value="1"/>
</dbReference>
<dbReference type="EC" id="2.7.4.8" evidence="2 9"/>
<feature type="domain" description="Guanylate kinase-like" evidence="10">
    <location>
        <begin position="6"/>
        <end position="184"/>
    </location>
</feature>
<accession>A0A7W4D9E7</accession>
<dbReference type="InterPro" id="IPR020590">
    <property type="entry name" value="Guanylate_kinase_CS"/>
</dbReference>
<dbReference type="HAMAP" id="MF_00328">
    <property type="entry name" value="Guanylate_kinase"/>
    <property type="match status" value="1"/>
</dbReference>
<comment type="function">
    <text evidence="9">Essential for recycling GMP and indirectly, cGMP.</text>
</comment>
<dbReference type="AlphaFoldDB" id="A0A7W4D9E7"/>
<comment type="catalytic activity">
    <reaction evidence="9">
        <text>GMP + ATP = GDP + ADP</text>
        <dbReference type="Rhea" id="RHEA:20780"/>
        <dbReference type="ChEBI" id="CHEBI:30616"/>
        <dbReference type="ChEBI" id="CHEBI:58115"/>
        <dbReference type="ChEBI" id="CHEBI:58189"/>
        <dbReference type="ChEBI" id="CHEBI:456216"/>
        <dbReference type="EC" id="2.7.4.8"/>
    </reaction>
</comment>
<dbReference type="GO" id="GO:0005524">
    <property type="term" value="F:ATP binding"/>
    <property type="evidence" value="ECO:0007669"/>
    <property type="project" value="UniProtKB-UniRule"/>
</dbReference>
<dbReference type="InterPro" id="IPR008144">
    <property type="entry name" value="Guanylate_kin-like_dom"/>
</dbReference>
<dbReference type="FunFam" id="3.30.63.10:FF:000002">
    <property type="entry name" value="Guanylate kinase 1"/>
    <property type="match status" value="1"/>
</dbReference>
<dbReference type="RefSeq" id="WP_182832465.1">
    <property type="nucleotide sequence ID" value="NZ_JACJFN010000001.1"/>
</dbReference>
<comment type="similarity">
    <text evidence="1 9">Belongs to the guanylate kinase family.</text>
</comment>
<organism evidence="11 12">
    <name type="scientific">Aquipseudomonas guryensis</name>
    <dbReference type="NCBI Taxonomy" id="2759165"/>
    <lineage>
        <taxon>Bacteria</taxon>
        <taxon>Pseudomonadati</taxon>
        <taxon>Pseudomonadota</taxon>
        <taxon>Gammaproteobacteria</taxon>
        <taxon>Pseudomonadales</taxon>
        <taxon>Pseudomonadaceae</taxon>
        <taxon>Aquipseudomonas</taxon>
    </lineage>
</organism>
<dbReference type="GO" id="GO:0004385">
    <property type="term" value="F:GMP kinase activity"/>
    <property type="evidence" value="ECO:0007669"/>
    <property type="project" value="UniProtKB-UniRule"/>
</dbReference>
<dbReference type="InterPro" id="IPR027417">
    <property type="entry name" value="P-loop_NTPase"/>
</dbReference>
<dbReference type="Gene3D" id="3.40.50.300">
    <property type="entry name" value="P-loop containing nucleotide triphosphate hydrolases"/>
    <property type="match status" value="1"/>
</dbReference>
<keyword evidence="12" id="KW-1185">Reference proteome</keyword>
<evidence type="ECO:0000256" key="1">
    <source>
        <dbReference type="ARBA" id="ARBA00005790"/>
    </source>
</evidence>
<keyword evidence="4 9" id="KW-0808">Transferase</keyword>
<dbReference type="InterPro" id="IPR017665">
    <property type="entry name" value="Guanylate_kinase"/>
</dbReference>
<dbReference type="EMBL" id="JACJFN010000001">
    <property type="protein sequence ID" value="MBB1518421.1"/>
    <property type="molecule type" value="Genomic_DNA"/>
</dbReference>
<gene>
    <name evidence="9 11" type="primary">gmk</name>
    <name evidence="11" type="ORF">H3H45_04170</name>
</gene>
<name>A0A7W4D9E7_9GAMM</name>
<evidence type="ECO:0000256" key="7">
    <source>
        <dbReference type="ARBA" id="ARBA00022840"/>
    </source>
</evidence>
<comment type="subcellular location">
    <subcellularLocation>
        <location evidence="9">Cytoplasm</location>
    </subcellularLocation>
</comment>
<evidence type="ECO:0000256" key="9">
    <source>
        <dbReference type="HAMAP-Rule" id="MF_00328"/>
    </source>
</evidence>
<proteinExistence type="inferred from homology"/>
<dbReference type="NCBIfam" id="TIGR03263">
    <property type="entry name" value="guanyl_kin"/>
    <property type="match status" value="1"/>
</dbReference>
<reference evidence="11 12" key="1">
    <citation type="submission" date="2020-08" db="EMBL/GenBank/DDBJ databases">
        <authorList>
            <person name="Kim C.M."/>
        </authorList>
    </citation>
    <scope>NUCLEOTIDE SEQUENCE [LARGE SCALE GENOMIC DNA]</scope>
    <source>
        <strain evidence="11 12">SR9</strain>
    </source>
</reference>
<evidence type="ECO:0000256" key="6">
    <source>
        <dbReference type="ARBA" id="ARBA00022777"/>
    </source>
</evidence>
<dbReference type="SUPFAM" id="SSF52540">
    <property type="entry name" value="P-loop containing nucleoside triphosphate hydrolases"/>
    <property type="match status" value="1"/>
</dbReference>
<evidence type="ECO:0000256" key="4">
    <source>
        <dbReference type="ARBA" id="ARBA00022679"/>
    </source>
</evidence>
<dbReference type="Pfam" id="PF00625">
    <property type="entry name" value="Guanylate_kin"/>
    <property type="match status" value="1"/>
</dbReference>
<dbReference type="Proteomes" id="UP000581189">
    <property type="component" value="Unassembled WGS sequence"/>
</dbReference>
<comment type="caution">
    <text evidence="11">The sequence shown here is derived from an EMBL/GenBank/DDBJ whole genome shotgun (WGS) entry which is preliminary data.</text>
</comment>